<keyword evidence="2" id="KW-1185">Reference proteome</keyword>
<dbReference type="AlphaFoldDB" id="A0A0P1ASF3"/>
<protein>
    <submittedName>
        <fullName evidence="1">Uncharacterized protein</fullName>
    </submittedName>
</protein>
<accession>A0A0P1ASF3</accession>
<dbReference type="RefSeq" id="XP_024580806.1">
    <property type="nucleotide sequence ID" value="XM_024730539.1"/>
</dbReference>
<evidence type="ECO:0000313" key="2">
    <source>
        <dbReference type="Proteomes" id="UP000054928"/>
    </source>
</evidence>
<sequence>MSVGTSLRGRGFGRYPPLAIFICKDWSLTSGAIITRDTEGISIGTHEDDRAPKNRDLSYAWTANAFQLKLSVLAVERTYKSDL</sequence>
<reference evidence="2" key="1">
    <citation type="submission" date="2014-09" db="EMBL/GenBank/DDBJ databases">
        <authorList>
            <person name="Sharma Rahul"/>
            <person name="Thines Marco"/>
        </authorList>
    </citation>
    <scope>NUCLEOTIDE SEQUENCE [LARGE SCALE GENOMIC DNA]</scope>
</reference>
<evidence type="ECO:0000313" key="1">
    <source>
        <dbReference type="EMBL" id="CEG44437.1"/>
    </source>
</evidence>
<dbReference type="EMBL" id="CCYD01001204">
    <property type="protein sequence ID" value="CEG44437.1"/>
    <property type="molecule type" value="Genomic_DNA"/>
</dbReference>
<organism evidence="1 2">
    <name type="scientific">Plasmopara halstedii</name>
    <name type="common">Downy mildew of sunflower</name>
    <dbReference type="NCBI Taxonomy" id="4781"/>
    <lineage>
        <taxon>Eukaryota</taxon>
        <taxon>Sar</taxon>
        <taxon>Stramenopiles</taxon>
        <taxon>Oomycota</taxon>
        <taxon>Peronosporomycetes</taxon>
        <taxon>Peronosporales</taxon>
        <taxon>Peronosporaceae</taxon>
        <taxon>Plasmopara</taxon>
    </lineage>
</organism>
<name>A0A0P1ASF3_PLAHL</name>
<dbReference type="GeneID" id="36395859"/>
<proteinExistence type="predicted"/>
<dbReference type="Proteomes" id="UP000054928">
    <property type="component" value="Unassembled WGS sequence"/>
</dbReference>